<gene>
    <name evidence="1" type="ORF">LOK49_LG10G02663</name>
</gene>
<accession>A0ACC0GAP9</accession>
<organism evidence="1 2">
    <name type="scientific">Camellia lanceoleosa</name>
    <dbReference type="NCBI Taxonomy" id="1840588"/>
    <lineage>
        <taxon>Eukaryota</taxon>
        <taxon>Viridiplantae</taxon>
        <taxon>Streptophyta</taxon>
        <taxon>Embryophyta</taxon>
        <taxon>Tracheophyta</taxon>
        <taxon>Spermatophyta</taxon>
        <taxon>Magnoliopsida</taxon>
        <taxon>eudicotyledons</taxon>
        <taxon>Gunneridae</taxon>
        <taxon>Pentapetalae</taxon>
        <taxon>asterids</taxon>
        <taxon>Ericales</taxon>
        <taxon>Theaceae</taxon>
        <taxon>Camellia</taxon>
    </lineage>
</organism>
<protein>
    <submittedName>
        <fullName evidence="1">Uncharacterized protein</fullName>
    </submittedName>
</protein>
<evidence type="ECO:0000313" key="1">
    <source>
        <dbReference type="EMBL" id="KAI7997668.1"/>
    </source>
</evidence>
<dbReference type="EMBL" id="CM045767">
    <property type="protein sequence ID" value="KAI7997668.1"/>
    <property type="molecule type" value="Genomic_DNA"/>
</dbReference>
<comment type="caution">
    <text evidence="1">The sequence shown here is derived from an EMBL/GenBank/DDBJ whole genome shotgun (WGS) entry which is preliminary data.</text>
</comment>
<keyword evidence="2" id="KW-1185">Reference proteome</keyword>
<sequence>MIPIDLHPVTKKSSLETVLTVLHAAAKFGGSSSGYSVSGGLHGVGLSVVNALSEFGGSWVIEVLRLLYSGALEVTVWRNGMEYQQKYSRGKPVSTLMCHELPNESKTAEGHTLSFGLTIYLFPDDDARRLYVSNYGMLPNDTDPKKNQYSEYYYAGGLVEYVKWLNTDKKPLHDIVGFRKEADGIRIDVALQWCSVAYSDTMLGYTNSIHTIDGGTHIDGMQEKDISLREVRKVVDQSVQEYLTEYLELHPDGEDFEKEALCYHKIIILTDADRALFDEGCIYVGVPPLYKVERGKQAYYCYDDAELKQLQSSFPSNASYNIQRFKGLGEMMRLQLWETTLDPEKRLLKQLMLGYLFCFNNNIENLKDQVQKLETMRDGVQLQVDAARRNVEIVGNDVEDWLTSVDNIREVADGIISEKAEIQKGCMNLKSRYALSRKATKWTQVAVELRRDGKFEKVSCSALPMGIESLSSRSFKEFESRVSTMNEIIETLKNDQISMIGI</sequence>
<dbReference type="Proteomes" id="UP001060215">
    <property type="component" value="Chromosome 10"/>
</dbReference>
<reference evidence="1 2" key="1">
    <citation type="journal article" date="2022" name="Plant J.">
        <title>Chromosome-level genome of Camellia lanceoleosa provides a valuable resource for understanding genome evolution and self-incompatibility.</title>
        <authorList>
            <person name="Gong W."/>
            <person name="Xiao S."/>
            <person name="Wang L."/>
            <person name="Liao Z."/>
            <person name="Chang Y."/>
            <person name="Mo W."/>
            <person name="Hu G."/>
            <person name="Li W."/>
            <person name="Zhao G."/>
            <person name="Zhu H."/>
            <person name="Hu X."/>
            <person name="Ji K."/>
            <person name="Xiang X."/>
            <person name="Song Q."/>
            <person name="Yuan D."/>
            <person name="Jin S."/>
            <person name="Zhang L."/>
        </authorList>
    </citation>
    <scope>NUCLEOTIDE SEQUENCE [LARGE SCALE GENOMIC DNA]</scope>
    <source>
        <strain evidence="1">SQ_2022a</strain>
    </source>
</reference>
<proteinExistence type="predicted"/>
<evidence type="ECO:0000313" key="2">
    <source>
        <dbReference type="Proteomes" id="UP001060215"/>
    </source>
</evidence>
<name>A0ACC0GAP9_9ERIC</name>